<dbReference type="RefSeq" id="WP_054874630.1">
    <property type="nucleotide sequence ID" value="NZ_LKET01000028.1"/>
</dbReference>
<reference evidence="1 2" key="1">
    <citation type="submission" date="2015-09" db="EMBL/GenBank/DDBJ databases">
        <title>Genome sequence of Oxobacter pfennigii DSM 3222.</title>
        <authorList>
            <person name="Poehlein A."/>
            <person name="Bengelsdorf F.R."/>
            <person name="Schiel-Bengelsdorf B."/>
            <person name="Duerre P."/>
            <person name="Daniel R."/>
        </authorList>
    </citation>
    <scope>NUCLEOTIDE SEQUENCE [LARGE SCALE GENOMIC DNA]</scope>
    <source>
        <strain evidence="1 2">DSM 3222</strain>
    </source>
</reference>
<sequence length="158" mass="17785">MQEQVNEKTVALTVRGAKLTGRLLAKAMRAALRKMKQARDAPPHGKQTLKQLAGQNAGLSNIEITDQNIKSFEPYARKYGIDFALKKDATVTPTKWLVFFKGRDTDAMTAAFKDFSAKTLKRTTERPSVLAQLNRFKELVKNLTVDRVKHKDRGGPER</sequence>
<evidence type="ECO:0000313" key="1">
    <source>
        <dbReference type="EMBL" id="KPU45091.1"/>
    </source>
</evidence>
<comment type="caution">
    <text evidence="1">The sequence shown here is derived from an EMBL/GenBank/DDBJ whole genome shotgun (WGS) entry which is preliminary data.</text>
</comment>
<evidence type="ECO:0000313" key="2">
    <source>
        <dbReference type="Proteomes" id="UP000050326"/>
    </source>
</evidence>
<dbReference type="Proteomes" id="UP000050326">
    <property type="component" value="Unassembled WGS sequence"/>
</dbReference>
<organism evidence="1 2">
    <name type="scientific">Oxobacter pfennigii</name>
    <dbReference type="NCBI Taxonomy" id="36849"/>
    <lineage>
        <taxon>Bacteria</taxon>
        <taxon>Bacillati</taxon>
        <taxon>Bacillota</taxon>
        <taxon>Clostridia</taxon>
        <taxon>Eubacteriales</taxon>
        <taxon>Clostridiaceae</taxon>
        <taxon>Oxobacter</taxon>
    </lineage>
</organism>
<dbReference type="InterPro" id="IPR024234">
    <property type="entry name" value="DUF3801"/>
</dbReference>
<proteinExistence type="predicted"/>
<accession>A0A0P8WR85</accession>
<dbReference type="AlphaFoldDB" id="A0A0P8WR85"/>
<protein>
    <recommendedName>
        <fullName evidence="3">PcfB family protein</fullName>
    </recommendedName>
</protein>
<dbReference type="EMBL" id="LKET01000028">
    <property type="protein sequence ID" value="KPU45091.1"/>
    <property type="molecule type" value="Genomic_DNA"/>
</dbReference>
<keyword evidence="2" id="KW-1185">Reference proteome</keyword>
<gene>
    <name evidence="1" type="ORF">OXPF_15690</name>
</gene>
<dbReference type="PATRIC" id="fig|36849.3.peg.1660"/>
<dbReference type="Pfam" id="PF12687">
    <property type="entry name" value="DUF3801"/>
    <property type="match status" value="1"/>
</dbReference>
<name>A0A0P8WR85_9CLOT</name>
<evidence type="ECO:0008006" key="3">
    <source>
        <dbReference type="Google" id="ProtNLM"/>
    </source>
</evidence>
<dbReference type="OrthoDB" id="9811478at2"/>
<dbReference type="STRING" id="36849.OXPF_15690"/>